<dbReference type="InterPro" id="IPR022892">
    <property type="entry name" value="RNaseHI"/>
</dbReference>
<name>A0AA87UD22_RHIRH</name>
<evidence type="ECO:0000256" key="6">
    <source>
        <dbReference type="ARBA" id="ARBA00022722"/>
    </source>
</evidence>
<dbReference type="PROSITE" id="PS50879">
    <property type="entry name" value="RNASE_H_1"/>
    <property type="match status" value="1"/>
</dbReference>
<evidence type="ECO:0000256" key="5">
    <source>
        <dbReference type="ARBA" id="ARBA00012180"/>
    </source>
</evidence>
<dbReference type="SUPFAM" id="SSF53098">
    <property type="entry name" value="Ribonuclease H-like"/>
    <property type="match status" value="1"/>
</dbReference>
<dbReference type="Proteomes" id="UP000026941">
    <property type="component" value="Unassembled WGS sequence"/>
</dbReference>
<evidence type="ECO:0000313" key="12">
    <source>
        <dbReference type="EMBL" id="GAJ97018.1"/>
    </source>
</evidence>
<dbReference type="PANTHER" id="PTHR10642">
    <property type="entry name" value="RIBONUCLEASE H1"/>
    <property type="match status" value="1"/>
</dbReference>
<dbReference type="EMBL" id="BAYX01000029">
    <property type="protein sequence ID" value="GAJ97018.1"/>
    <property type="molecule type" value="Genomic_DNA"/>
</dbReference>
<keyword evidence="6" id="KW-0540">Nuclease</keyword>
<dbReference type="GO" id="GO:0043137">
    <property type="term" value="P:DNA replication, removal of RNA primer"/>
    <property type="evidence" value="ECO:0007669"/>
    <property type="project" value="TreeGrafter"/>
</dbReference>
<dbReference type="GO" id="GO:0046872">
    <property type="term" value="F:metal ion binding"/>
    <property type="evidence" value="ECO:0007669"/>
    <property type="project" value="UniProtKB-KW"/>
</dbReference>
<comment type="similarity">
    <text evidence="3">Belongs to the RNase H family.</text>
</comment>
<evidence type="ECO:0000259" key="11">
    <source>
        <dbReference type="PROSITE" id="PS50879"/>
    </source>
</evidence>
<dbReference type="PANTHER" id="PTHR10642:SF26">
    <property type="entry name" value="RIBONUCLEASE H1"/>
    <property type="match status" value="1"/>
</dbReference>
<evidence type="ECO:0000256" key="9">
    <source>
        <dbReference type="ARBA" id="ARBA00022801"/>
    </source>
</evidence>
<evidence type="ECO:0000256" key="3">
    <source>
        <dbReference type="ARBA" id="ARBA00005300"/>
    </source>
</evidence>
<dbReference type="Gene3D" id="3.30.420.10">
    <property type="entry name" value="Ribonuclease H-like superfamily/Ribonuclease H"/>
    <property type="match status" value="1"/>
</dbReference>
<reference evidence="12 13" key="1">
    <citation type="submission" date="2014-05" db="EMBL/GenBank/DDBJ databases">
        <title>Whole genome shotgun sequence of Rhizobium rhizogenes NBRC 13257.</title>
        <authorList>
            <person name="Katano-Makiyama Y."/>
            <person name="Hosoyama A."/>
            <person name="Hashimoto M."/>
            <person name="Hosoyama Y."/>
            <person name="Noguchi M."/>
            <person name="Tsuchikane K."/>
            <person name="Kimura A."/>
            <person name="Ohji S."/>
            <person name="Ichikawa N."/>
            <person name="Yamazoe A."/>
            <person name="Fujita N."/>
        </authorList>
    </citation>
    <scope>NUCLEOTIDE SEQUENCE [LARGE SCALE GENOMIC DNA]</scope>
    <source>
        <strain evidence="12 13">NBRC 13257</strain>
    </source>
</reference>
<evidence type="ECO:0000256" key="4">
    <source>
        <dbReference type="ARBA" id="ARBA00011245"/>
    </source>
</evidence>
<keyword evidence="8" id="KW-0255">Endonuclease</keyword>
<proteinExistence type="inferred from homology"/>
<keyword evidence="9" id="KW-0378">Hydrolase</keyword>
<sequence>MSDPRNLTDVGSNLDVFTDGSFDPMSKTGGWAFAVFRGSAQVFAAFGAETQTANNAMELLAILNACEWLADNSAGEEAVVHTDSAYAVNGCTRWRHIWRSNKWRKRMPNGQGRSRSVPDAAYWQALDLLLNQNPNINIEWCKAHVGVEGNEVADGLAQRGRLIGGG</sequence>
<dbReference type="Pfam" id="PF00075">
    <property type="entry name" value="RNase_H"/>
    <property type="match status" value="1"/>
</dbReference>
<dbReference type="EC" id="3.1.26.4" evidence="5"/>
<keyword evidence="7" id="KW-0479">Metal-binding</keyword>
<evidence type="ECO:0000256" key="2">
    <source>
        <dbReference type="ARBA" id="ARBA00001946"/>
    </source>
</evidence>
<dbReference type="RefSeq" id="WP_052365434.1">
    <property type="nucleotide sequence ID" value="NZ_BAYX01000029.1"/>
</dbReference>
<dbReference type="InterPro" id="IPR036397">
    <property type="entry name" value="RNaseH_sf"/>
</dbReference>
<comment type="caution">
    <text evidence="12">The sequence shown here is derived from an EMBL/GenBank/DDBJ whole genome shotgun (WGS) entry which is preliminary data.</text>
</comment>
<dbReference type="GO" id="GO:0004523">
    <property type="term" value="F:RNA-DNA hybrid ribonuclease activity"/>
    <property type="evidence" value="ECO:0007669"/>
    <property type="project" value="UniProtKB-EC"/>
</dbReference>
<feature type="domain" description="RNase H type-1" evidence="11">
    <location>
        <begin position="10"/>
        <end position="162"/>
    </location>
</feature>
<gene>
    <name evidence="12" type="primary">rnhA</name>
    <name evidence="12" type="ORF">RRH01S_29_00460</name>
</gene>
<accession>A0AA87UD22</accession>
<dbReference type="InterPro" id="IPR050092">
    <property type="entry name" value="RNase_H"/>
</dbReference>
<evidence type="ECO:0000256" key="10">
    <source>
        <dbReference type="ARBA" id="ARBA00022842"/>
    </source>
</evidence>
<evidence type="ECO:0000313" key="13">
    <source>
        <dbReference type="Proteomes" id="UP000026941"/>
    </source>
</evidence>
<organism evidence="12 13">
    <name type="scientific">Rhizobium rhizogenes NBRC 13257</name>
    <dbReference type="NCBI Taxonomy" id="1220581"/>
    <lineage>
        <taxon>Bacteria</taxon>
        <taxon>Pseudomonadati</taxon>
        <taxon>Pseudomonadota</taxon>
        <taxon>Alphaproteobacteria</taxon>
        <taxon>Hyphomicrobiales</taxon>
        <taxon>Rhizobiaceae</taxon>
        <taxon>Rhizobium/Agrobacterium group</taxon>
        <taxon>Rhizobium</taxon>
    </lineage>
</organism>
<comment type="cofactor">
    <cofactor evidence="2">
        <name>Mg(2+)</name>
        <dbReference type="ChEBI" id="CHEBI:18420"/>
    </cofactor>
</comment>
<keyword evidence="10" id="KW-0460">Magnesium</keyword>
<comment type="subunit">
    <text evidence="4">Monomer.</text>
</comment>
<dbReference type="GO" id="GO:0003676">
    <property type="term" value="F:nucleic acid binding"/>
    <property type="evidence" value="ECO:0007669"/>
    <property type="project" value="InterPro"/>
</dbReference>
<dbReference type="InterPro" id="IPR012337">
    <property type="entry name" value="RNaseH-like_sf"/>
</dbReference>
<evidence type="ECO:0000256" key="7">
    <source>
        <dbReference type="ARBA" id="ARBA00022723"/>
    </source>
</evidence>
<comment type="catalytic activity">
    <reaction evidence="1">
        <text>Endonucleolytic cleavage to 5'-phosphomonoester.</text>
        <dbReference type="EC" id="3.1.26.4"/>
    </reaction>
</comment>
<dbReference type="CDD" id="cd09278">
    <property type="entry name" value="RNase_HI_prokaryote_like"/>
    <property type="match status" value="1"/>
</dbReference>
<dbReference type="AlphaFoldDB" id="A0AA87UD22"/>
<evidence type="ECO:0000256" key="1">
    <source>
        <dbReference type="ARBA" id="ARBA00000077"/>
    </source>
</evidence>
<protein>
    <recommendedName>
        <fullName evidence="5">ribonuclease H</fullName>
        <ecNumber evidence="5">3.1.26.4</ecNumber>
    </recommendedName>
</protein>
<dbReference type="InterPro" id="IPR002156">
    <property type="entry name" value="RNaseH_domain"/>
</dbReference>
<evidence type="ECO:0000256" key="8">
    <source>
        <dbReference type="ARBA" id="ARBA00022759"/>
    </source>
</evidence>